<dbReference type="Proteomes" id="UP000499080">
    <property type="component" value="Unassembled WGS sequence"/>
</dbReference>
<dbReference type="AlphaFoldDB" id="A0A4Y2AWY8"/>
<dbReference type="GO" id="GO:0044774">
    <property type="term" value="P:mitotic DNA integrity checkpoint signaling"/>
    <property type="evidence" value="ECO:0007669"/>
    <property type="project" value="TreeGrafter"/>
</dbReference>
<dbReference type="Gene3D" id="3.30.420.10">
    <property type="entry name" value="Ribonuclease H-like superfamily/Ribonuclease H"/>
    <property type="match status" value="1"/>
</dbReference>
<comment type="caution">
    <text evidence="1">The sequence shown here is derived from an EMBL/GenBank/DDBJ whole genome shotgun (WGS) entry which is preliminary data.</text>
</comment>
<dbReference type="GO" id="GO:0044547">
    <property type="term" value="F:DNA topoisomerase binding"/>
    <property type="evidence" value="ECO:0007669"/>
    <property type="project" value="TreeGrafter"/>
</dbReference>
<dbReference type="GO" id="GO:0031297">
    <property type="term" value="P:replication fork processing"/>
    <property type="evidence" value="ECO:0007669"/>
    <property type="project" value="TreeGrafter"/>
</dbReference>
<sequence>MCCSWCDWKRIDYNELLVTDSTMNSVKYSSWLDNLKQASDQNRSIVKESFNKITLDHMSKRWKLLKLGWDVLPYYPYSPDLAPSGYHLFRSLQYSLKGKNFNSLEDQKERFEQFFADNPWMS</sequence>
<dbReference type="GO" id="GO:0003697">
    <property type="term" value="F:single-stranded DNA binding"/>
    <property type="evidence" value="ECO:0007669"/>
    <property type="project" value="TreeGrafter"/>
</dbReference>
<dbReference type="EMBL" id="BGPR01000034">
    <property type="protein sequence ID" value="GBL83685.1"/>
    <property type="molecule type" value="Genomic_DNA"/>
</dbReference>
<name>A0A4Y2AWY8_ARAVE</name>
<dbReference type="InterPro" id="IPR036397">
    <property type="entry name" value="RNaseH_sf"/>
</dbReference>
<proteinExistence type="predicted"/>
<dbReference type="GO" id="GO:0006303">
    <property type="term" value="P:double-strand break repair via nonhomologous end joining"/>
    <property type="evidence" value="ECO:0007669"/>
    <property type="project" value="TreeGrafter"/>
</dbReference>
<dbReference type="GO" id="GO:0000793">
    <property type="term" value="C:condensed chromosome"/>
    <property type="evidence" value="ECO:0007669"/>
    <property type="project" value="TreeGrafter"/>
</dbReference>
<dbReference type="GO" id="GO:0000729">
    <property type="term" value="P:DNA double-strand break processing"/>
    <property type="evidence" value="ECO:0007669"/>
    <property type="project" value="TreeGrafter"/>
</dbReference>
<keyword evidence="2" id="KW-1185">Reference proteome</keyword>
<dbReference type="GO" id="GO:0005634">
    <property type="term" value="C:nucleus"/>
    <property type="evidence" value="ECO:0007669"/>
    <property type="project" value="TreeGrafter"/>
</dbReference>
<dbReference type="GO" id="GO:0035861">
    <property type="term" value="C:site of double-strand break"/>
    <property type="evidence" value="ECO:0007669"/>
    <property type="project" value="TreeGrafter"/>
</dbReference>
<dbReference type="OrthoDB" id="616263at2759"/>
<organism evidence="1 2">
    <name type="scientific">Araneus ventricosus</name>
    <name type="common">Orbweaver spider</name>
    <name type="synonym">Epeira ventricosa</name>
    <dbReference type="NCBI Taxonomy" id="182803"/>
    <lineage>
        <taxon>Eukaryota</taxon>
        <taxon>Metazoa</taxon>
        <taxon>Ecdysozoa</taxon>
        <taxon>Arthropoda</taxon>
        <taxon>Chelicerata</taxon>
        <taxon>Arachnida</taxon>
        <taxon>Araneae</taxon>
        <taxon>Araneomorphae</taxon>
        <taxon>Entelegynae</taxon>
        <taxon>Araneoidea</taxon>
        <taxon>Araneidae</taxon>
        <taxon>Araneus</taxon>
    </lineage>
</organism>
<gene>
    <name evidence="1" type="ORF">AVEN_132613_1</name>
</gene>
<accession>A0A4Y2AWY8</accession>
<dbReference type="GO" id="GO:0042800">
    <property type="term" value="F:histone H3K4 methyltransferase activity"/>
    <property type="evidence" value="ECO:0007669"/>
    <property type="project" value="TreeGrafter"/>
</dbReference>
<dbReference type="InterPro" id="IPR052709">
    <property type="entry name" value="Transposase-MT_Hybrid"/>
</dbReference>
<evidence type="ECO:0000313" key="1">
    <source>
        <dbReference type="EMBL" id="GBL83685.1"/>
    </source>
</evidence>
<evidence type="ECO:0000313" key="2">
    <source>
        <dbReference type="Proteomes" id="UP000499080"/>
    </source>
</evidence>
<reference evidence="1 2" key="1">
    <citation type="journal article" date="2019" name="Sci. Rep.">
        <title>Orb-weaving spider Araneus ventricosus genome elucidates the spidroin gene catalogue.</title>
        <authorList>
            <person name="Kono N."/>
            <person name="Nakamura H."/>
            <person name="Ohtoshi R."/>
            <person name="Moran D.A.P."/>
            <person name="Shinohara A."/>
            <person name="Yoshida Y."/>
            <person name="Fujiwara M."/>
            <person name="Mori M."/>
            <person name="Tomita M."/>
            <person name="Arakawa K."/>
        </authorList>
    </citation>
    <scope>NUCLEOTIDE SEQUENCE [LARGE SCALE GENOMIC DNA]</scope>
</reference>
<dbReference type="PANTHER" id="PTHR46060:SF2">
    <property type="entry name" value="HISTONE-LYSINE N-METHYLTRANSFERASE SETMAR"/>
    <property type="match status" value="1"/>
</dbReference>
<dbReference type="GO" id="GO:0000014">
    <property type="term" value="F:single-stranded DNA endodeoxyribonuclease activity"/>
    <property type="evidence" value="ECO:0007669"/>
    <property type="project" value="TreeGrafter"/>
</dbReference>
<protein>
    <recommendedName>
        <fullName evidence="3">Mariner Mos1 transposase</fullName>
    </recommendedName>
</protein>
<dbReference type="PANTHER" id="PTHR46060">
    <property type="entry name" value="MARINER MOS1 TRANSPOSASE-LIKE PROTEIN"/>
    <property type="match status" value="1"/>
</dbReference>
<dbReference type="GO" id="GO:0003690">
    <property type="term" value="F:double-stranded DNA binding"/>
    <property type="evidence" value="ECO:0007669"/>
    <property type="project" value="TreeGrafter"/>
</dbReference>
<dbReference type="GO" id="GO:0015074">
    <property type="term" value="P:DNA integration"/>
    <property type="evidence" value="ECO:0007669"/>
    <property type="project" value="TreeGrafter"/>
</dbReference>
<dbReference type="GO" id="GO:0046975">
    <property type="term" value="F:histone H3K36 methyltransferase activity"/>
    <property type="evidence" value="ECO:0007669"/>
    <property type="project" value="TreeGrafter"/>
</dbReference>
<evidence type="ECO:0008006" key="3">
    <source>
        <dbReference type="Google" id="ProtNLM"/>
    </source>
</evidence>